<dbReference type="Proteomes" id="UP000738325">
    <property type="component" value="Unassembled WGS sequence"/>
</dbReference>
<name>A0A9P6RR71_9FUNG</name>
<feature type="chain" id="PRO_5040516938" evidence="1">
    <location>
        <begin position="28"/>
        <end position="588"/>
    </location>
</feature>
<proteinExistence type="predicted"/>
<dbReference type="EMBL" id="JAAAIP010000117">
    <property type="protein sequence ID" value="KAG0325332.1"/>
    <property type="molecule type" value="Genomic_DNA"/>
</dbReference>
<sequence>MTVIPRIGTILCIWAACLAIVQQPVLAAEPLAAEPLAAEPLAIQDGIPMKSIPMHLMPRSYAGRKRTLGKFQPKDSIGLRFVEAEKYEYLGACHHVDMNVELKTDDGSKNIQSLNPFAFQGAVKSFSCSRVAGSTSSQLDIELDAEFADQARRWNLAANKIFALVIPHDFVDLKKNKACYDDLDATSKQWTQTHPLETVVKLVKNPRFLNSTTNTLSLSVAKTDIWSQMNRAQSVRIYHKPIEQMIPQIFGKRSIAEQEGPMWDFDHDMTAATRTIAAKTESNVNANLDSSSVKGYAQADMNWKQTCIKNIFTGKMNCANWGISSSKISGMTQVNHQSQISVKSQALSTANANAPPMLTLTQVNLTTPSFDLMPAISLLGFSVPGVFDMGASVNLAGSVTIDILVKATKDLLINSGTTTSCPWIIDWNGSLTTAPTIQFGSCTLPGTPKLISDPGSILHRRSTENLMYFGVDPASHPDMTLATMTSSKIESRETAFVSIGMTVSPALSLGLKVFGINTLAAGLSAPVRLDVNSNWDTAATSQCPANNIALCADGSASLQLSGGFFGFSKSMPLVQTPTLNSPSVCIPV</sequence>
<accession>A0A9P6RR71</accession>
<evidence type="ECO:0000313" key="2">
    <source>
        <dbReference type="EMBL" id="KAG0325332.1"/>
    </source>
</evidence>
<evidence type="ECO:0000256" key="1">
    <source>
        <dbReference type="SAM" id="SignalP"/>
    </source>
</evidence>
<dbReference type="PROSITE" id="PS51257">
    <property type="entry name" value="PROKAR_LIPOPROTEIN"/>
    <property type="match status" value="1"/>
</dbReference>
<comment type="caution">
    <text evidence="2">The sequence shown here is derived from an EMBL/GenBank/DDBJ whole genome shotgun (WGS) entry which is preliminary data.</text>
</comment>
<organism evidence="2 3">
    <name type="scientific">Dissophora globulifera</name>
    <dbReference type="NCBI Taxonomy" id="979702"/>
    <lineage>
        <taxon>Eukaryota</taxon>
        <taxon>Fungi</taxon>
        <taxon>Fungi incertae sedis</taxon>
        <taxon>Mucoromycota</taxon>
        <taxon>Mortierellomycotina</taxon>
        <taxon>Mortierellomycetes</taxon>
        <taxon>Mortierellales</taxon>
        <taxon>Mortierellaceae</taxon>
        <taxon>Dissophora</taxon>
    </lineage>
</organism>
<keyword evidence="1" id="KW-0732">Signal</keyword>
<keyword evidence="3" id="KW-1185">Reference proteome</keyword>
<dbReference type="AlphaFoldDB" id="A0A9P6RR71"/>
<feature type="signal peptide" evidence="1">
    <location>
        <begin position="1"/>
        <end position="27"/>
    </location>
</feature>
<dbReference type="OrthoDB" id="2323998at2759"/>
<protein>
    <submittedName>
        <fullName evidence="2">Uncharacterized protein</fullName>
    </submittedName>
</protein>
<gene>
    <name evidence="2" type="ORF">BGZ99_000788</name>
</gene>
<evidence type="ECO:0000313" key="3">
    <source>
        <dbReference type="Proteomes" id="UP000738325"/>
    </source>
</evidence>
<reference evidence="2" key="1">
    <citation type="journal article" date="2020" name="Fungal Divers.">
        <title>Resolving the Mortierellaceae phylogeny through synthesis of multi-gene phylogenetics and phylogenomics.</title>
        <authorList>
            <person name="Vandepol N."/>
            <person name="Liber J."/>
            <person name="Desiro A."/>
            <person name="Na H."/>
            <person name="Kennedy M."/>
            <person name="Barry K."/>
            <person name="Grigoriev I.V."/>
            <person name="Miller A.N."/>
            <person name="O'Donnell K."/>
            <person name="Stajich J.E."/>
            <person name="Bonito G."/>
        </authorList>
    </citation>
    <scope>NUCLEOTIDE SEQUENCE</scope>
    <source>
        <strain evidence="2">REB-010B</strain>
    </source>
</reference>